<dbReference type="PROSITE" id="PS50097">
    <property type="entry name" value="BTB"/>
    <property type="match status" value="1"/>
</dbReference>
<dbReference type="SUPFAM" id="SSF54695">
    <property type="entry name" value="POZ domain"/>
    <property type="match status" value="1"/>
</dbReference>
<name>A0A553PDH1_TIGCA</name>
<dbReference type="Pfam" id="PF00651">
    <property type="entry name" value="BTB"/>
    <property type="match status" value="1"/>
</dbReference>
<proteinExistence type="predicted"/>
<comment type="caution">
    <text evidence="2">The sequence shown here is derived from an EMBL/GenBank/DDBJ whole genome shotgun (WGS) entry which is preliminary data.</text>
</comment>
<evidence type="ECO:0000313" key="3">
    <source>
        <dbReference type="Proteomes" id="UP000318571"/>
    </source>
</evidence>
<reference evidence="2 3" key="1">
    <citation type="journal article" date="2018" name="Nat. Ecol. Evol.">
        <title>Genomic signatures of mitonuclear coevolution across populations of Tigriopus californicus.</title>
        <authorList>
            <person name="Barreto F.S."/>
            <person name="Watson E.T."/>
            <person name="Lima T.G."/>
            <person name="Willett C.S."/>
            <person name="Edmands S."/>
            <person name="Li W."/>
            <person name="Burton R.S."/>
        </authorList>
    </citation>
    <scope>NUCLEOTIDE SEQUENCE [LARGE SCALE GENOMIC DNA]</scope>
    <source>
        <strain evidence="2 3">San Diego</strain>
    </source>
</reference>
<evidence type="ECO:0000313" key="2">
    <source>
        <dbReference type="EMBL" id="TRY75733.1"/>
    </source>
</evidence>
<organism evidence="2 3">
    <name type="scientific">Tigriopus californicus</name>
    <name type="common">Marine copepod</name>
    <dbReference type="NCBI Taxonomy" id="6832"/>
    <lineage>
        <taxon>Eukaryota</taxon>
        <taxon>Metazoa</taxon>
        <taxon>Ecdysozoa</taxon>
        <taxon>Arthropoda</taxon>
        <taxon>Crustacea</taxon>
        <taxon>Multicrustacea</taxon>
        <taxon>Hexanauplia</taxon>
        <taxon>Copepoda</taxon>
        <taxon>Harpacticoida</taxon>
        <taxon>Harpacticidae</taxon>
        <taxon>Tigriopus</taxon>
    </lineage>
</organism>
<keyword evidence="3" id="KW-1185">Reference proteome</keyword>
<evidence type="ECO:0000259" key="1">
    <source>
        <dbReference type="PROSITE" id="PS50097"/>
    </source>
</evidence>
<protein>
    <recommendedName>
        <fullName evidence="1">BTB domain-containing protein</fullName>
    </recommendedName>
</protein>
<dbReference type="Gene3D" id="3.30.710.10">
    <property type="entry name" value="Potassium Channel Kv1.1, Chain A"/>
    <property type="match status" value="1"/>
</dbReference>
<dbReference type="EMBL" id="VCGU01000005">
    <property type="protein sequence ID" value="TRY75733.1"/>
    <property type="molecule type" value="Genomic_DNA"/>
</dbReference>
<accession>A0A553PDH1</accession>
<gene>
    <name evidence="2" type="ORF">TCAL_09852</name>
</gene>
<dbReference type="CDD" id="cd18186">
    <property type="entry name" value="BTB_POZ_ZBTB_KLHL-like"/>
    <property type="match status" value="1"/>
</dbReference>
<dbReference type="InterPro" id="IPR000210">
    <property type="entry name" value="BTB/POZ_dom"/>
</dbReference>
<dbReference type="InterPro" id="IPR011333">
    <property type="entry name" value="SKP1/BTB/POZ_sf"/>
</dbReference>
<dbReference type="PANTHER" id="PTHR24413">
    <property type="entry name" value="SPECKLE-TYPE POZ PROTEIN"/>
    <property type="match status" value="1"/>
</dbReference>
<dbReference type="Gene3D" id="1.25.40.420">
    <property type="match status" value="1"/>
</dbReference>
<dbReference type="OMA" id="EFASDHI"/>
<feature type="domain" description="BTB" evidence="1">
    <location>
        <begin position="1"/>
        <end position="52"/>
    </location>
</feature>
<dbReference type="Proteomes" id="UP000318571">
    <property type="component" value="Chromosome 2"/>
</dbReference>
<dbReference type="AlphaFoldDB" id="A0A553PDH1"/>
<dbReference type="STRING" id="6832.A0A553PDH1"/>
<sequence>MLAASSDVFMAMFLDGKHQESQTNEVRIDDVDPKTLEKLLEYLYHDNIEDLDGLAYELICAADKYNMANLKAFATNSALKNLSIENVLSFLCLGELVNSDFLTQRAMEFASDHIEEVIRSDEWQSLSRNIVDQLFAEAIKYGRM</sequence>
<dbReference type="CDD" id="cd14733">
    <property type="entry name" value="BACK"/>
    <property type="match status" value="1"/>
</dbReference>